<name>A0ACB6QDJ8_9PLEO</name>
<accession>A0ACB6QDJ8</accession>
<evidence type="ECO:0000313" key="2">
    <source>
        <dbReference type="Proteomes" id="UP000799755"/>
    </source>
</evidence>
<comment type="caution">
    <text evidence="1">The sequence shown here is derived from an EMBL/GenBank/DDBJ whole genome shotgun (WGS) entry which is preliminary data.</text>
</comment>
<sequence length="273" mass="32115">MILIRLFGLNPRPTPQRKSRLLNLPLEIRNEIYMYVFASSLVNEPDEKPLSTWDHLLLCCRQVKKEMESMPSQPIIGLVKAHWEEEFPKHPLQVSATIEDGKVQELVVAIPRAVFQPAYKEQVATYIPDYVSPLFRIFTEKLTLTIHDDGAPLIHSGHVPVYELFSQVLSLVWARDPTMTRLGRKIYSNPLPLPPCRNFFNTRRLAIRWEGHMVPWQGTHHRVLFLMGLEWFFSKPWRSRIGLRSRQFTLSWEDRTHYIIEGVSWESSSRFRR</sequence>
<evidence type="ECO:0000313" key="1">
    <source>
        <dbReference type="EMBL" id="KAF2464442.1"/>
    </source>
</evidence>
<organism evidence="1 2">
    <name type="scientific">Lindgomyces ingoldianus</name>
    <dbReference type="NCBI Taxonomy" id="673940"/>
    <lineage>
        <taxon>Eukaryota</taxon>
        <taxon>Fungi</taxon>
        <taxon>Dikarya</taxon>
        <taxon>Ascomycota</taxon>
        <taxon>Pezizomycotina</taxon>
        <taxon>Dothideomycetes</taxon>
        <taxon>Pleosporomycetidae</taxon>
        <taxon>Pleosporales</taxon>
        <taxon>Lindgomycetaceae</taxon>
        <taxon>Lindgomyces</taxon>
    </lineage>
</organism>
<reference evidence="1" key="1">
    <citation type="journal article" date="2020" name="Stud. Mycol.">
        <title>101 Dothideomycetes genomes: a test case for predicting lifestyles and emergence of pathogens.</title>
        <authorList>
            <person name="Haridas S."/>
            <person name="Albert R."/>
            <person name="Binder M."/>
            <person name="Bloem J."/>
            <person name="Labutti K."/>
            <person name="Salamov A."/>
            <person name="Andreopoulos B."/>
            <person name="Baker S."/>
            <person name="Barry K."/>
            <person name="Bills G."/>
            <person name="Bluhm B."/>
            <person name="Cannon C."/>
            <person name="Castanera R."/>
            <person name="Culley D."/>
            <person name="Daum C."/>
            <person name="Ezra D."/>
            <person name="Gonzalez J."/>
            <person name="Henrissat B."/>
            <person name="Kuo A."/>
            <person name="Liang C."/>
            <person name="Lipzen A."/>
            <person name="Lutzoni F."/>
            <person name="Magnuson J."/>
            <person name="Mondo S."/>
            <person name="Nolan M."/>
            <person name="Ohm R."/>
            <person name="Pangilinan J."/>
            <person name="Park H.-J."/>
            <person name="Ramirez L."/>
            <person name="Alfaro M."/>
            <person name="Sun H."/>
            <person name="Tritt A."/>
            <person name="Yoshinaga Y."/>
            <person name="Zwiers L.-H."/>
            <person name="Turgeon B."/>
            <person name="Goodwin S."/>
            <person name="Spatafora J."/>
            <person name="Crous P."/>
            <person name="Grigoriev I."/>
        </authorList>
    </citation>
    <scope>NUCLEOTIDE SEQUENCE</scope>
    <source>
        <strain evidence="1">ATCC 200398</strain>
    </source>
</reference>
<proteinExistence type="predicted"/>
<dbReference type="EMBL" id="MU003536">
    <property type="protein sequence ID" value="KAF2464442.1"/>
    <property type="molecule type" value="Genomic_DNA"/>
</dbReference>
<protein>
    <submittedName>
        <fullName evidence="1">Uncharacterized protein</fullName>
    </submittedName>
</protein>
<gene>
    <name evidence="1" type="ORF">BDR25DRAFT_96328</name>
</gene>
<keyword evidence="2" id="KW-1185">Reference proteome</keyword>
<dbReference type="Proteomes" id="UP000799755">
    <property type="component" value="Unassembled WGS sequence"/>
</dbReference>